<dbReference type="AlphaFoldDB" id="A0A1B7X5A1"/>
<evidence type="ECO:0000313" key="1">
    <source>
        <dbReference type="EMBL" id="OBQ44547.1"/>
    </source>
</evidence>
<comment type="caution">
    <text evidence="1">The sequence shown here is derived from an EMBL/GenBank/DDBJ whole genome shotgun (WGS) entry which is preliminary data.</text>
</comment>
<gene>
    <name evidence="1" type="ORF">AN484_06575</name>
</gene>
<sequence length="206" mass="22055">MTSTITDKLNTDGVKLILRELQGRNRDSTNTIKVGVFRAESSLNLGNETEVLRTTTIIKNSLGKLGELLDSLGNLALNLEGGLQIIQADARGLISLRLEVPSADSLTEVKTGRSGIATIGGSSIGDTDIRPIRFNGTRQNTLNGDFAQGGAHSLRKFSDTDKAAPRAINGVTLMNVNGEAIRLTLEQVVNCATSNRSRHKVKIFIG</sequence>
<evidence type="ECO:0000313" key="2">
    <source>
        <dbReference type="Proteomes" id="UP000092093"/>
    </source>
</evidence>
<proteinExistence type="predicted"/>
<accession>A0A1B7X5A1</accession>
<dbReference type="EMBL" id="LJOW01000020">
    <property type="protein sequence ID" value="OBQ44547.1"/>
    <property type="molecule type" value="Genomic_DNA"/>
</dbReference>
<name>A0A1B7X5A1_APHFL</name>
<reference evidence="1 2" key="1">
    <citation type="submission" date="2015-09" db="EMBL/GenBank/DDBJ databases">
        <title>Aphanizomenon flos-aquae WA102.</title>
        <authorList>
            <person name="Driscoll C."/>
        </authorList>
    </citation>
    <scope>NUCLEOTIDE SEQUENCE [LARGE SCALE GENOMIC DNA]</scope>
    <source>
        <strain evidence="1">WA102</strain>
    </source>
</reference>
<organism evidence="1 2">
    <name type="scientific">Aphanizomenon flos-aquae WA102</name>
    <dbReference type="NCBI Taxonomy" id="1710896"/>
    <lineage>
        <taxon>Bacteria</taxon>
        <taxon>Bacillati</taxon>
        <taxon>Cyanobacteriota</taxon>
        <taxon>Cyanophyceae</taxon>
        <taxon>Nostocales</taxon>
        <taxon>Aphanizomenonaceae</taxon>
        <taxon>Aphanizomenon</taxon>
    </lineage>
</organism>
<dbReference type="Proteomes" id="UP000092093">
    <property type="component" value="Unassembled WGS sequence"/>
</dbReference>
<protein>
    <submittedName>
        <fullName evidence="1">Uncharacterized protein</fullName>
    </submittedName>
</protein>